<proteinExistence type="predicted"/>
<name>A0A433PZQ1_9FUNG</name>
<dbReference type="AlphaFoldDB" id="A0A433PZQ1"/>
<feature type="compositionally biased region" description="Polar residues" evidence="1">
    <location>
        <begin position="9"/>
        <end position="26"/>
    </location>
</feature>
<feature type="region of interest" description="Disordered" evidence="1">
    <location>
        <begin position="1"/>
        <end position="54"/>
    </location>
</feature>
<feature type="non-terminal residue" evidence="2">
    <location>
        <position position="1"/>
    </location>
</feature>
<protein>
    <submittedName>
        <fullName evidence="2">Uncharacterized protein</fullName>
    </submittedName>
</protein>
<sequence>KKIPLEHILSSSRGNASRSQNLNSGNGRIDLLRDSGNFTGARPGAAEGGSSCAC</sequence>
<dbReference type="Proteomes" id="UP000274822">
    <property type="component" value="Unassembled WGS sequence"/>
</dbReference>
<dbReference type="EMBL" id="RBNJ01019917">
    <property type="protein sequence ID" value="RUS23033.1"/>
    <property type="molecule type" value="Genomic_DNA"/>
</dbReference>
<accession>A0A433PZQ1</accession>
<reference evidence="2 3" key="1">
    <citation type="journal article" date="2018" name="New Phytol.">
        <title>Phylogenomics of Endogonaceae and evolution of mycorrhizas within Mucoromycota.</title>
        <authorList>
            <person name="Chang Y."/>
            <person name="Desiro A."/>
            <person name="Na H."/>
            <person name="Sandor L."/>
            <person name="Lipzen A."/>
            <person name="Clum A."/>
            <person name="Barry K."/>
            <person name="Grigoriev I.V."/>
            <person name="Martin F.M."/>
            <person name="Stajich J.E."/>
            <person name="Smith M.E."/>
            <person name="Bonito G."/>
            <person name="Spatafora J.W."/>
        </authorList>
    </citation>
    <scope>NUCLEOTIDE SEQUENCE [LARGE SCALE GENOMIC DNA]</scope>
    <source>
        <strain evidence="2 3">AD002</strain>
    </source>
</reference>
<gene>
    <name evidence="2" type="ORF">BC938DRAFT_475145</name>
</gene>
<evidence type="ECO:0000313" key="2">
    <source>
        <dbReference type="EMBL" id="RUS23033.1"/>
    </source>
</evidence>
<organism evidence="2 3">
    <name type="scientific">Jimgerdemannia flammicorona</name>
    <dbReference type="NCBI Taxonomy" id="994334"/>
    <lineage>
        <taxon>Eukaryota</taxon>
        <taxon>Fungi</taxon>
        <taxon>Fungi incertae sedis</taxon>
        <taxon>Mucoromycota</taxon>
        <taxon>Mucoromycotina</taxon>
        <taxon>Endogonomycetes</taxon>
        <taxon>Endogonales</taxon>
        <taxon>Endogonaceae</taxon>
        <taxon>Jimgerdemannia</taxon>
    </lineage>
</organism>
<feature type="non-terminal residue" evidence="2">
    <location>
        <position position="54"/>
    </location>
</feature>
<keyword evidence="3" id="KW-1185">Reference proteome</keyword>
<evidence type="ECO:0000313" key="3">
    <source>
        <dbReference type="Proteomes" id="UP000274822"/>
    </source>
</evidence>
<evidence type="ECO:0000256" key="1">
    <source>
        <dbReference type="SAM" id="MobiDB-lite"/>
    </source>
</evidence>
<comment type="caution">
    <text evidence="2">The sequence shown here is derived from an EMBL/GenBank/DDBJ whole genome shotgun (WGS) entry which is preliminary data.</text>
</comment>